<dbReference type="Proteomes" id="UP000000488">
    <property type="component" value="Chromosome"/>
</dbReference>
<reference evidence="1 2" key="1">
    <citation type="journal article" date="2011" name="J. Bacteriol.">
        <title>Genome sequence of the halotolerant marine bacterium Myxococcus fulvus HW-1.</title>
        <authorList>
            <person name="Li Z.F."/>
            <person name="Li X."/>
            <person name="Liu H."/>
            <person name="Liu X."/>
            <person name="Han K."/>
            <person name="Wu Z.H."/>
            <person name="Hu W."/>
            <person name="Li F.F."/>
            <person name="Li Y.Z."/>
        </authorList>
    </citation>
    <scope>NUCLEOTIDE SEQUENCE [LARGE SCALE GENOMIC DNA]</scope>
    <source>
        <strain evidence="2">ATCC BAA-855 / HW-1</strain>
    </source>
</reference>
<gene>
    <name evidence="1" type="ordered locus">LILAB_23545</name>
</gene>
<name>F8CMY2_MYXFH</name>
<organism evidence="1 2">
    <name type="scientific">Myxococcus fulvus (strain ATCC BAA-855 / HW-1)</name>
    <dbReference type="NCBI Taxonomy" id="483219"/>
    <lineage>
        <taxon>Bacteria</taxon>
        <taxon>Pseudomonadati</taxon>
        <taxon>Myxococcota</taxon>
        <taxon>Myxococcia</taxon>
        <taxon>Myxococcales</taxon>
        <taxon>Cystobacterineae</taxon>
        <taxon>Myxococcaceae</taxon>
        <taxon>Myxococcus</taxon>
    </lineage>
</organism>
<dbReference type="STRING" id="483219.LILAB_23545"/>
<dbReference type="EMBL" id="CP002830">
    <property type="protein sequence ID" value="AEI66604.1"/>
    <property type="molecule type" value="Genomic_DNA"/>
</dbReference>
<evidence type="ECO:0000313" key="1">
    <source>
        <dbReference type="EMBL" id="AEI66604.1"/>
    </source>
</evidence>
<sequence length="63" mass="6810">MSAGWRWRQHDNASWHVGAAASAGAETARRLGALVALLEQPGARRASKVRTSEAKVGFFMEEA</sequence>
<dbReference type="HOGENOM" id="CLU_2881162_0_0_7"/>
<dbReference type="KEGG" id="mfu:LILAB_23545"/>
<dbReference type="AlphaFoldDB" id="F8CMY2"/>
<protein>
    <submittedName>
        <fullName evidence="1">Uncharacterized protein</fullName>
    </submittedName>
</protein>
<proteinExistence type="predicted"/>
<evidence type="ECO:0000313" key="2">
    <source>
        <dbReference type="Proteomes" id="UP000000488"/>
    </source>
</evidence>
<accession>F8CMY2</accession>